<dbReference type="SMART" id="SM00382">
    <property type="entry name" value="AAA"/>
    <property type="match status" value="2"/>
</dbReference>
<dbReference type="InterPro" id="IPR003593">
    <property type="entry name" value="AAA+_ATPase"/>
</dbReference>
<dbReference type="GO" id="GO:0005524">
    <property type="term" value="F:ATP binding"/>
    <property type="evidence" value="ECO:0007669"/>
    <property type="project" value="UniProtKB-KW"/>
</dbReference>
<dbReference type="SUPFAM" id="SSF52540">
    <property type="entry name" value="P-loop containing nucleoside triphosphate hydrolases"/>
    <property type="match status" value="2"/>
</dbReference>
<comment type="caution">
    <text evidence="7">The sequence shown here is derived from an EMBL/GenBank/DDBJ whole genome shotgun (WGS) entry which is preliminary data.</text>
</comment>
<evidence type="ECO:0000256" key="1">
    <source>
        <dbReference type="ARBA" id="ARBA00005417"/>
    </source>
</evidence>
<dbReference type="CDD" id="cd03225">
    <property type="entry name" value="ABC_cobalt_CbiO_domain1"/>
    <property type="match status" value="2"/>
</dbReference>
<evidence type="ECO:0000259" key="6">
    <source>
        <dbReference type="PROSITE" id="PS50893"/>
    </source>
</evidence>
<keyword evidence="3" id="KW-0547">Nucleotide-binding</keyword>
<dbReference type="InterPro" id="IPR050095">
    <property type="entry name" value="ECF_ABC_transporter_ATP-bd"/>
</dbReference>
<organism evidence="7 8">
    <name type="scientific">Flavimobilis rhizosphaerae</name>
    <dbReference type="NCBI Taxonomy" id="2775421"/>
    <lineage>
        <taxon>Bacteria</taxon>
        <taxon>Bacillati</taxon>
        <taxon>Actinomycetota</taxon>
        <taxon>Actinomycetes</taxon>
        <taxon>Micrococcales</taxon>
        <taxon>Jonesiaceae</taxon>
        <taxon>Flavimobilis</taxon>
    </lineage>
</organism>
<reference evidence="7 8" key="1">
    <citation type="submission" date="2020-09" db="EMBL/GenBank/DDBJ databases">
        <title>Flavimobilis rhizosphaerae sp. nov., isolated from rhizosphere soil of Spartina alterniflora.</title>
        <authorList>
            <person name="Hanqin C."/>
        </authorList>
    </citation>
    <scope>NUCLEOTIDE SEQUENCE [LARGE SCALE GENOMIC DNA]</scope>
    <source>
        <strain evidence="7 8">GY 10621</strain>
    </source>
</reference>
<feature type="region of interest" description="Disordered" evidence="5">
    <location>
        <begin position="570"/>
        <end position="615"/>
    </location>
</feature>
<feature type="compositionally biased region" description="Low complexity" evidence="5">
    <location>
        <begin position="581"/>
        <end position="597"/>
    </location>
</feature>
<keyword evidence="2" id="KW-0813">Transport</keyword>
<evidence type="ECO:0000313" key="8">
    <source>
        <dbReference type="Proteomes" id="UP000642107"/>
    </source>
</evidence>
<evidence type="ECO:0000256" key="5">
    <source>
        <dbReference type="SAM" id="MobiDB-lite"/>
    </source>
</evidence>
<dbReference type="PANTHER" id="PTHR43553">
    <property type="entry name" value="HEAVY METAL TRANSPORTER"/>
    <property type="match status" value="1"/>
</dbReference>
<feature type="domain" description="ABC transporter" evidence="6">
    <location>
        <begin position="9"/>
        <end position="247"/>
    </location>
</feature>
<keyword evidence="8" id="KW-1185">Reference proteome</keyword>
<feature type="domain" description="ABC transporter" evidence="6">
    <location>
        <begin position="306"/>
        <end position="541"/>
    </location>
</feature>
<dbReference type="InterPro" id="IPR015856">
    <property type="entry name" value="ABC_transpr_CbiO/EcfA_su"/>
</dbReference>
<accession>A0ABR9DT13</accession>
<evidence type="ECO:0000256" key="2">
    <source>
        <dbReference type="ARBA" id="ARBA00022448"/>
    </source>
</evidence>
<name>A0ABR9DT13_9MICO</name>
<keyword evidence="4 7" id="KW-0067">ATP-binding</keyword>
<dbReference type="InterPro" id="IPR003439">
    <property type="entry name" value="ABC_transporter-like_ATP-bd"/>
</dbReference>
<dbReference type="InterPro" id="IPR017871">
    <property type="entry name" value="ABC_transporter-like_CS"/>
</dbReference>
<dbReference type="EMBL" id="JACZDF010000006">
    <property type="protein sequence ID" value="MBD9700079.1"/>
    <property type="molecule type" value="Genomic_DNA"/>
</dbReference>
<dbReference type="RefSeq" id="WP_192281045.1">
    <property type="nucleotide sequence ID" value="NZ_JACZDF010000006.1"/>
</dbReference>
<dbReference type="PROSITE" id="PS00211">
    <property type="entry name" value="ABC_TRANSPORTER_1"/>
    <property type="match status" value="1"/>
</dbReference>
<evidence type="ECO:0000256" key="4">
    <source>
        <dbReference type="ARBA" id="ARBA00022840"/>
    </source>
</evidence>
<proteinExistence type="inferred from homology"/>
<dbReference type="Gene3D" id="3.40.50.300">
    <property type="entry name" value="P-loop containing nucleotide triphosphate hydrolases"/>
    <property type="match status" value="2"/>
</dbReference>
<dbReference type="PROSITE" id="PS50893">
    <property type="entry name" value="ABC_TRANSPORTER_2"/>
    <property type="match status" value="2"/>
</dbReference>
<comment type="similarity">
    <text evidence="1">Belongs to the ABC transporter superfamily.</text>
</comment>
<sequence>MTAQPDNIIRIENLSFRYPGAAQDTLRNVNLTVARGDFVAIIGGNGSAKTTLCKTLNGLVPHYWSGEFAGTVEVDGIDTWTSSVAELSHRVGYVYQDFSNQLVRPTVADEVRFGPVNFGRADLAERADDTLARLGIVELSQKFVWQLSGGQAHLTALASVLSLEPTILVVDEPVAELDPQRAEILYERLTELNQQHGITIITIEHHAEFIARYARSVVLMAEGTPVWHLPIDDALGRLAELEKHGIPAPQTYVAARALGVEAIPRTVTEAVSAIAGAGLQPSPQWPGHAHALDAARRGHVRGDVVVRAVDVSHGYRSVHGHVEEVLSHVDLDLHDGDRIALVGGNGAGKSTLMRLLAGITVPRSGNLFHGGTNTRSEPAPRLAEYAAYLHQHPELMFLKGTVRDDVALFPRERRHPGADTLVDRILSRVRLTEFADRDARGLSGGQQRRATLAIGLAMRPTVLLLDEPTSSLDVSSRDDVTHMLEALADSIRCTVVATHDMHLVAEWANRVIVLDRGRIVCDTSPRDLFSNPEILMASRLVAPEVTRIGHGLGLSPVPLTVAELQTAFGRDGTPSAPGPDPDLATAAATRARSGAASVVPSAGKLHDESLSRRQA</sequence>
<gene>
    <name evidence="7" type="ORF">IGS67_11345</name>
</gene>
<evidence type="ECO:0000313" key="7">
    <source>
        <dbReference type="EMBL" id="MBD9700079.1"/>
    </source>
</evidence>
<feature type="compositionally biased region" description="Basic and acidic residues" evidence="5">
    <location>
        <begin position="604"/>
        <end position="615"/>
    </location>
</feature>
<dbReference type="Proteomes" id="UP000642107">
    <property type="component" value="Unassembled WGS sequence"/>
</dbReference>
<evidence type="ECO:0000256" key="3">
    <source>
        <dbReference type="ARBA" id="ARBA00022741"/>
    </source>
</evidence>
<dbReference type="Pfam" id="PF00005">
    <property type="entry name" value="ABC_tran"/>
    <property type="match status" value="2"/>
</dbReference>
<protein>
    <submittedName>
        <fullName evidence="7">ABC transporter ATP-binding protein</fullName>
    </submittedName>
</protein>
<dbReference type="InterPro" id="IPR027417">
    <property type="entry name" value="P-loop_NTPase"/>
</dbReference>